<keyword evidence="2" id="KW-1185">Reference proteome</keyword>
<dbReference type="HOGENOM" id="CLU_2696444_0_0_9"/>
<reference evidence="1 2" key="1">
    <citation type="submission" date="2011-08" db="EMBL/GenBank/DDBJ databases">
        <authorList>
            <person name="Weinstock G."/>
            <person name="Sodergren E."/>
            <person name="Clifton S."/>
            <person name="Fulton L."/>
            <person name="Fulton B."/>
            <person name="Courtney L."/>
            <person name="Fronick C."/>
            <person name="Harrison M."/>
            <person name="Strong C."/>
            <person name="Farmer C."/>
            <person name="Delahaunty K."/>
            <person name="Markovic C."/>
            <person name="Hall O."/>
            <person name="Minx P."/>
            <person name="Tomlinson C."/>
            <person name="Mitreva M."/>
            <person name="Hou S."/>
            <person name="Chen J."/>
            <person name="Wollam A."/>
            <person name="Pepin K.H."/>
            <person name="Johnson M."/>
            <person name="Bhonagiri V."/>
            <person name="Zhang X."/>
            <person name="Suruliraj S."/>
            <person name="Warren W."/>
            <person name="Chinwalla A."/>
            <person name="Mardis E.R."/>
            <person name="Wilson R.K."/>
        </authorList>
    </citation>
    <scope>NUCLEOTIDE SEQUENCE [LARGE SCALE GENOMIC DNA]</scope>
    <source>
        <strain evidence="1 2">F0357</strain>
    </source>
</reference>
<sequence length="73" mass="8294">MHSSYSYSNQSFESKKTAHTGGLFARILQKYDRREKRHACGTYAVRKVSTYTGDDKLCKNSCIKGDKPVTEIT</sequence>
<dbReference type="AlphaFoldDB" id="G9YIN4"/>
<proteinExistence type="predicted"/>
<protein>
    <submittedName>
        <fullName evidence="1">Uncharacterized protein</fullName>
    </submittedName>
</protein>
<gene>
    <name evidence="1" type="ORF">HMPREF0080_01528</name>
</gene>
<dbReference type="EMBL" id="AGCJ01000067">
    <property type="protein sequence ID" value="EHM39415.1"/>
    <property type="molecule type" value="Genomic_DNA"/>
</dbReference>
<dbReference type="Proteomes" id="UP000005481">
    <property type="component" value="Unassembled WGS sequence"/>
</dbReference>
<evidence type="ECO:0000313" key="2">
    <source>
        <dbReference type="Proteomes" id="UP000005481"/>
    </source>
</evidence>
<name>G9YIN4_9FIRM</name>
<accession>G9YIN4</accession>
<evidence type="ECO:0000313" key="1">
    <source>
        <dbReference type="EMBL" id="EHM39415.1"/>
    </source>
</evidence>
<organism evidence="1 2">
    <name type="scientific">Anaeroglobus geminatus F0357</name>
    <dbReference type="NCBI Taxonomy" id="861450"/>
    <lineage>
        <taxon>Bacteria</taxon>
        <taxon>Bacillati</taxon>
        <taxon>Bacillota</taxon>
        <taxon>Negativicutes</taxon>
        <taxon>Veillonellales</taxon>
        <taxon>Veillonellaceae</taxon>
        <taxon>Anaeroglobus</taxon>
    </lineage>
</organism>
<comment type="caution">
    <text evidence="1">The sequence shown here is derived from an EMBL/GenBank/DDBJ whole genome shotgun (WGS) entry which is preliminary data.</text>
</comment>
<dbReference type="STRING" id="861450.HMPREF0080_01528"/>